<dbReference type="InterPro" id="IPR011042">
    <property type="entry name" value="6-blade_b-propeller_TolB-like"/>
</dbReference>
<evidence type="ECO:0000313" key="4">
    <source>
        <dbReference type="Proteomes" id="UP000663852"/>
    </source>
</evidence>
<keyword evidence="3" id="KW-1185">Reference proteome</keyword>
<proteinExistence type="predicted"/>
<evidence type="ECO:0000313" key="2">
    <source>
        <dbReference type="EMBL" id="CAF0983234.1"/>
    </source>
</evidence>
<name>A0A813SPB0_ADIRI</name>
<accession>A0A813SPB0</accession>
<dbReference type="AlphaFoldDB" id="A0A813SPB0"/>
<dbReference type="EMBL" id="CAJNOR010000692">
    <property type="protein sequence ID" value="CAF0983234.1"/>
    <property type="molecule type" value="Genomic_DNA"/>
</dbReference>
<gene>
    <name evidence="1" type="ORF">EDS130_LOCUS4695</name>
    <name evidence="2" type="ORF">XAT740_LOCUS12296</name>
</gene>
<sequence>MTRYHNGSLIPTTLFGSTCGASTLLVGETRLSGNDSLHLFNPQDITLNEDNGFDYVADTFNHRILRYSFGSPMTTDVAGGNGAGIGANFSIDYTQLNEPYGIYVSKNTSTFYIADTVNNRIVRWRLGQSTGMTIEGDCNGMVGTASSLLNVPLTLTMDSICMSVIQETIEYK</sequence>
<dbReference type="EMBL" id="CAJNOJ010000012">
    <property type="protein sequence ID" value="CAF0797933.1"/>
    <property type="molecule type" value="Genomic_DNA"/>
</dbReference>
<protein>
    <submittedName>
        <fullName evidence="1">Uncharacterized protein</fullName>
    </submittedName>
</protein>
<dbReference type="Proteomes" id="UP000663852">
    <property type="component" value="Unassembled WGS sequence"/>
</dbReference>
<dbReference type="SUPFAM" id="SSF63825">
    <property type="entry name" value="YWTD domain"/>
    <property type="match status" value="1"/>
</dbReference>
<reference evidence="1" key="1">
    <citation type="submission" date="2021-02" db="EMBL/GenBank/DDBJ databases">
        <authorList>
            <person name="Nowell W R."/>
        </authorList>
    </citation>
    <scope>NUCLEOTIDE SEQUENCE</scope>
</reference>
<evidence type="ECO:0000313" key="1">
    <source>
        <dbReference type="EMBL" id="CAF0797933.1"/>
    </source>
</evidence>
<comment type="caution">
    <text evidence="1">The sequence shown here is derived from an EMBL/GenBank/DDBJ whole genome shotgun (WGS) entry which is preliminary data.</text>
</comment>
<dbReference type="Proteomes" id="UP000663828">
    <property type="component" value="Unassembled WGS sequence"/>
</dbReference>
<organism evidence="1 4">
    <name type="scientific">Adineta ricciae</name>
    <name type="common">Rotifer</name>
    <dbReference type="NCBI Taxonomy" id="249248"/>
    <lineage>
        <taxon>Eukaryota</taxon>
        <taxon>Metazoa</taxon>
        <taxon>Spiralia</taxon>
        <taxon>Gnathifera</taxon>
        <taxon>Rotifera</taxon>
        <taxon>Eurotatoria</taxon>
        <taxon>Bdelloidea</taxon>
        <taxon>Adinetida</taxon>
        <taxon>Adinetidae</taxon>
        <taxon>Adineta</taxon>
    </lineage>
</organism>
<dbReference type="OrthoDB" id="342730at2759"/>
<evidence type="ECO:0000313" key="3">
    <source>
        <dbReference type="Proteomes" id="UP000663828"/>
    </source>
</evidence>
<dbReference type="Gene3D" id="2.120.10.30">
    <property type="entry name" value="TolB, C-terminal domain"/>
    <property type="match status" value="1"/>
</dbReference>